<evidence type="ECO:0000256" key="2">
    <source>
        <dbReference type="ARBA" id="ARBA00023125"/>
    </source>
</evidence>
<dbReference type="InterPro" id="IPR011990">
    <property type="entry name" value="TPR-like_helical_dom_sf"/>
</dbReference>
<protein>
    <submittedName>
        <fullName evidence="6">Transcriptional regulator</fullName>
    </submittedName>
</protein>
<evidence type="ECO:0000256" key="4">
    <source>
        <dbReference type="SAM" id="MobiDB-lite"/>
    </source>
</evidence>
<dbReference type="Pfam" id="PF03704">
    <property type="entry name" value="BTAD"/>
    <property type="match status" value="1"/>
</dbReference>
<dbReference type="PANTHER" id="PTHR47691">
    <property type="entry name" value="REGULATOR-RELATED"/>
    <property type="match status" value="1"/>
</dbReference>
<dbReference type="PANTHER" id="PTHR47691:SF3">
    <property type="entry name" value="HTH-TYPE TRANSCRIPTIONAL REGULATOR RV0890C-RELATED"/>
    <property type="match status" value="1"/>
</dbReference>
<keyword evidence="7" id="KW-1185">Reference proteome</keyword>
<evidence type="ECO:0000259" key="5">
    <source>
        <dbReference type="PROSITE" id="PS51755"/>
    </source>
</evidence>
<feature type="domain" description="OmpR/PhoB-type" evidence="5">
    <location>
        <begin position="1"/>
        <end position="95"/>
    </location>
</feature>
<dbReference type="PROSITE" id="PS51755">
    <property type="entry name" value="OMPR_PHOB"/>
    <property type="match status" value="1"/>
</dbReference>
<sequence length="953" mass="98568">MDSTVRVRLLGPVRLAVGGDDVAVPGPERRAVLAVLALAEGRAVTADHLLDVLWPDEPPESGRAALHHHLSRLRGHLGPAAARLETLDDGYRLRLADGELDHVRARTLLARARATTDEPAAAVELLRTALALWRGPALAELAAVEPLASAAAGLDLLRRDVTEALAGCLADAGAAGDAASAAEAIVLAGDLLAADPLREPAARLHVRALAAAGRRADALAAGRAFRRRLAEEAGLDPSPELGDLERAVAGGSLTGRAPRERRTRVAEHPVHPGADPPVTARPPGPLYGREAQLAAVERLLATERLVTLVGAGGVGKTRLAVEVAHRAGAVALLPLAAVTSPAAVPYALAGAIGLDVVHGDVLAACVAVLATAPGLVVVDDCEHLLDAARDTVATLLAGCPELTVLATSREPLGVNVECLAPLAPLPVPPGGPAEGDGVRSVPSVALFLDRATRGGRAGLGTVGDEDLPLVADIVRALDGVPLAIELAAGRLTTFAPAELRARLDERQRTAGDIVEWAYALLGDDERRLFRHLAVFPDGVDLPTAERVGTGLGLDDPAAALARLDDAALLVAGPERPRRYRLPEPLRAFGRDRLAAAGEEEAADRRLLRSALDTVAWIDAAVTSEDEPAADAVLRRELPNLRAAWALARRPDEMEAAAALVTGLFEASAWRDITELRAWAEHLAADLVVASHPARADVVAVVAHGAHQAGDRVRAQRLARAGLGLAPAGSRAARSCLTTLASAELADGRFADAVGHALTAAASDPWPATAYGIAALAALYDGDDDRARALAKPMAHAAGSPSARAFTAYLEAEIANAAGEWERAEEHYAAAIAGFRASGATAGAGLASIGLLTARADAGRLRDALEGYREVIDYLARTGTWTRLWVTVRNLADLLRRLGDGGPAAILDAAADRAPDAPLARPPGAPPADAPPGGVPGRAAVLRLARDAIARNLP</sequence>
<comment type="similarity">
    <text evidence="1">Belongs to the AfsR/DnrI/RedD regulatory family.</text>
</comment>
<dbReference type="OrthoDB" id="499349at2"/>
<accession>A0A4R4RKC4</accession>
<feature type="region of interest" description="Disordered" evidence="4">
    <location>
        <begin position="914"/>
        <end position="936"/>
    </location>
</feature>
<dbReference type="SUPFAM" id="SSF46894">
    <property type="entry name" value="C-terminal effector domain of the bipartite response regulators"/>
    <property type="match status" value="1"/>
</dbReference>
<evidence type="ECO:0000313" key="7">
    <source>
        <dbReference type="Proteomes" id="UP000295621"/>
    </source>
</evidence>
<dbReference type="SUPFAM" id="SSF48452">
    <property type="entry name" value="TPR-like"/>
    <property type="match status" value="2"/>
</dbReference>
<dbReference type="GO" id="GO:0003677">
    <property type="term" value="F:DNA binding"/>
    <property type="evidence" value="ECO:0007669"/>
    <property type="project" value="UniProtKB-UniRule"/>
</dbReference>
<dbReference type="PRINTS" id="PR00364">
    <property type="entry name" value="DISEASERSIST"/>
</dbReference>
<dbReference type="GO" id="GO:0006355">
    <property type="term" value="P:regulation of DNA-templated transcription"/>
    <property type="evidence" value="ECO:0007669"/>
    <property type="project" value="InterPro"/>
</dbReference>
<evidence type="ECO:0000256" key="1">
    <source>
        <dbReference type="ARBA" id="ARBA00005820"/>
    </source>
</evidence>
<feature type="region of interest" description="Disordered" evidence="4">
    <location>
        <begin position="235"/>
        <end position="286"/>
    </location>
</feature>
<dbReference type="AlphaFoldDB" id="A0A4R4RKC4"/>
<gene>
    <name evidence="6" type="ORF">E1212_16000</name>
</gene>
<feature type="compositionally biased region" description="Pro residues" evidence="4">
    <location>
        <begin position="919"/>
        <end position="933"/>
    </location>
</feature>
<dbReference type="Gene3D" id="1.25.40.10">
    <property type="entry name" value="Tetratricopeptide repeat domain"/>
    <property type="match status" value="2"/>
</dbReference>
<dbReference type="GO" id="GO:0000160">
    <property type="term" value="P:phosphorelay signal transduction system"/>
    <property type="evidence" value="ECO:0007669"/>
    <property type="project" value="InterPro"/>
</dbReference>
<dbReference type="Proteomes" id="UP000295621">
    <property type="component" value="Unassembled WGS sequence"/>
</dbReference>
<dbReference type="SMART" id="SM01043">
    <property type="entry name" value="BTAD"/>
    <property type="match status" value="1"/>
</dbReference>
<dbReference type="SMART" id="SM00862">
    <property type="entry name" value="Trans_reg_C"/>
    <property type="match status" value="1"/>
</dbReference>
<dbReference type="Pfam" id="PF00486">
    <property type="entry name" value="Trans_reg_C"/>
    <property type="match status" value="1"/>
</dbReference>
<dbReference type="EMBL" id="SMKL01000034">
    <property type="protein sequence ID" value="TDC50081.1"/>
    <property type="molecule type" value="Genomic_DNA"/>
</dbReference>
<evidence type="ECO:0000313" key="6">
    <source>
        <dbReference type="EMBL" id="TDC50081.1"/>
    </source>
</evidence>
<feature type="compositionally biased region" description="Basic and acidic residues" evidence="4">
    <location>
        <begin position="257"/>
        <end position="270"/>
    </location>
</feature>
<proteinExistence type="inferred from homology"/>
<dbReference type="InterPro" id="IPR036388">
    <property type="entry name" value="WH-like_DNA-bd_sf"/>
</dbReference>
<keyword evidence="2 3" id="KW-0238">DNA-binding</keyword>
<dbReference type="RefSeq" id="WP_131984183.1">
    <property type="nucleotide sequence ID" value="NZ_SMKL01000034.1"/>
</dbReference>
<dbReference type="InterPro" id="IPR001867">
    <property type="entry name" value="OmpR/PhoB-type_DNA-bd"/>
</dbReference>
<feature type="DNA-binding region" description="OmpR/PhoB-type" evidence="3">
    <location>
        <begin position="1"/>
        <end position="95"/>
    </location>
</feature>
<comment type="caution">
    <text evidence="6">The sequence shown here is derived from an EMBL/GenBank/DDBJ whole genome shotgun (WGS) entry which is preliminary data.</text>
</comment>
<dbReference type="InterPro" id="IPR016032">
    <property type="entry name" value="Sig_transdc_resp-reg_C-effctor"/>
</dbReference>
<reference evidence="6 7" key="1">
    <citation type="submission" date="2019-02" db="EMBL/GenBank/DDBJ databases">
        <title>Draft genome sequences of novel Actinobacteria.</title>
        <authorList>
            <person name="Sahin N."/>
            <person name="Ay H."/>
            <person name="Saygin H."/>
        </authorList>
    </citation>
    <scope>NUCLEOTIDE SEQUENCE [LARGE SCALE GENOMIC DNA]</scope>
    <source>
        <strain evidence="6 7">KC603</strain>
    </source>
</reference>
<dbReference type="Gene3D" id="1.10.10.10">
    <property type="entry name" value="Winged helix-like DNA-binding domain superfamily/Winged helix DNA-binding domain"/>
    <property type="match status" value="1"/>
</dbReference>
<evidence type="ECO:0000256" key="3">
    <source>
        <dbReference type="PROSITE-ProRule" id="PRU01091"/>
    </source>
</evidence>
<dbReference type="InterPro" id="IPR005158">
    <property type="entry name" value="BTAD"/>
</dbReference>
<organism evidence="6 7">
    <name type="scientific">Jiangella ureilytica</name>
    <dbReference type="NCBI Taxonomy" id="2530374"/>
    <lineage>
        <taxon>Bacteria</taxon>
        <taxon>Bacillati</taxon>
        <taxon>Actinomycetota</taxon>
        <taxon>Actinomycetes</taxon>
        <taxon>Jiangellales</taxon>
        <taxon>Jiangellaceae</taxon>
        <taxon>Jiangella</taxon>
    </lineage>
</organism>
<dbReference type="Gene3D" id="3.40.50.300">
    <property type="entry name" value="P-loop containing nucleotide triphosphate hydrolases"/>
    <property type="match status" value="1"/>
</dbReference>
<dbReference type="SUPFAM" id="SSF52540">
    <property type="entry name" value="P-loop containing nucleoside triphosphate hydrolases"/>
    <property type="match status" value="1"/>
</dbReference>
<dbReference type="InterPro" id="IPR027417">
    <property type="entry name" value="P-loop_NTPase"/>
</dbReference>
<name>A0A4R4RKC4_9ACTN</name>